<evidence type="ECO:0000256" key="1">
    <source>
        <dbReference type="SAM" id="MobiDB-lite"/>
    </source>
</evidence>
<dbReference type="AlphaFoldDB" id="A0A9W9Z4X6"/>
<keyword evidence="4" id="KW-1185">Reference proteome</keyword>
<accession>A0A9W9Z4X6</accession>
<dbReference type="EMBL" id="MU826829">
    <property type="protein sequence ID" value="KAJ7373838.1"/>
    <property type="molecule type" value="Genomic_DNA"/>
</dbReference>
<evidence type="ECO:0000313" key="3">
    <source>
        <dbReference type="EMBL" id="KAJ7373838.1"/>
    </source>
</evidence>
<evidence type="ECO:0000313" key="4">
    <source>
        <dbReference type="Proteomes" id="UP001163046"/>
    </source>
</evidence>
<comment type="caution">
    <text evidence="3">The sequence shown here is derived from an EMBL/GenBank/DDBJ whole genome shotgun (WGS) entry which is preliminary data.</text>
</comment>
<gene>
    <name evidence="3" type="ORF">OS493_009160</name>
</gene>
<proteinExistence type="predicted"/>
<evidence type="ECO:0000256" key="2">
    <source>
        <dbReference type="SAM" id="SignalP"/>
    </source>
</evidence>
<protein>
    <submittedName>
        <fullName evidence="3">Uncharacterized protein</fullName>
    </submittedName>
</protein>
<feature type="compositionally biased region" description="Low complexity" evidence="1">
    <location>
        <begin position="85"/>
        <end position="110"/>
    </location>
</feature>
<dbReference type="Proteomes" id="UP001163046">
    <property type="component" value="Unassembled WGS sequence"/>
</dbReference>
<feature type="region of interest" description="Disordered" evidence="1">
    <location>
        <begin position="63"/>
        <end position="110"/>
    </location>
</feature>
<sequence>MSCTLAVFVSFVCLALLLGPVESSGKFLLKKNPDGTYLLVPAPANASVGSTVDLKNLPPIAVPDGTPLEAPGVNSQSPPIPALENPPAAATPQNAQPTAQVSAPGSPACPGGAPCKMKVSQVRIKLEKRFSPYLLVRTDYSKVGISSLLANDVRYNAGSTLCG</sequence>
<feature type="signal peptide" evidence="2">
    <location>
        <begin position="1"/>
        <end position="23"/>
    </location>
</feature>
<keyword evidence="2" id="KW-0732">Signal</keyword>
<reference evidence="3" key="1">
    <citation type="submission" date="2023-01" db="EMBL/GenBank/DDBJ databases">
        <title>Genome assembly of the deep-sea coral Lophelia pertusa.</title>
        <authorList>
            <person name="Herrera S."/>
            <person name="Cordes E."/>
        </authorList>
    </citation>
    <scope>NUCLEOTIDE SEQUENCE</scope>
    <source>
        <strain evidence="3">USNM1676648</strain>
        <tissue evidence="3">Polyp</tissue>
    </source>
</reference>
<name>A0A9W9Z4X6_9CNID</name>
<organism evidence="3 4">
    <name type="scientific">Desmophyllum pertusum</name>
    <dbReference type="NCBI Taxonomy" id="174260"/>
    <lineage>
        <taxon>Eukaryota</taxon>
        <taxon>Metazoa</taxon>
        <taxon>Cnidaria</taxon>
        <taxon>Anthozoa</taxon>
        <taxon>Hexacorallia</taxon>
        <taxon>Scleractinia</taxon>
        <taxon>Caryophylliina</taxon>
        <taxon>Caryophylliidae</taxon>
        <taxon>Desmophyllum</taxon>
    </lineage>
</organism>
<feature type="chain" id="PRO_5040797398" evidence="2">
    <location>
        <begin position="24"/>
        <end position="163"/>
    </location>
</feature>